<keyword evidence="3" id="KW-0677">Repeat</keyword>
<organism evidence="8 9">
    <name type="scientific">Tigriopus californicus</name>
    <name type="common">Marine copepod</name>
    <dbReference type="NCBI Taxonomy" id="6832"/>
    <lineage>
        <taxon>Eukaryota</taxon>
        <taxon>Metazoa</taxon>
        <taxon>Ecdysozoa</taxon>
        <taxon>Arthropoda</taxon>
        <taxon>Crustacea</taxon>
        <taxon>Multicrustacea</taxon>
        <taxon>Hexanauplia</taxon>
        <taxon>Copepoda</taxon>
        <taxon>Harpacticoida</taxon>
        <taxon>Harpacticidae</taxon>
        <taxon>Tigriopus</taxon>
    </lineage>
</organism>
<dbReference type="SUPFAM" id="SSF46966">
    <property type="entry name" value="Spectrin repeat"/>
    <property type="match status" value="2"/>
</dbReference>
<dbReference type="GO" id="GO:0007097">
    <property type="term" value="P:nuclear migration"/>
    <property type="evidence" value="ECO:0007669"/>
    <property type="project" value="TreeGrafter"/>
</dbReference>
<comment type="subcellular location">
    <subcellularLocation>
        <location evidence="1">Membrane</location>
    </subcellularLocation>
</comment>
<gene>
    <name evidence="8" type="ORF">TCAL_11269</name>
</gene>
<keyword evidence="4" id="KW-1133">Transmembrane helix</keyword>
<dbReference type="GO" id="GO:0034993">
    <property type="term" value="C:meiotic nuclear membrane microtubule tethering complex"/>
    <property type="evidence" value="ECO:0007669"/>
    <property type="project" value="TreeGrafter"/>
</dbReference>
<evidence type="ECO:0000256" key="6">
    <source>
        <dbReference type="SAM" id="Coils"/>
    </source>
</evidence>
<feature type="compositionally biased region" description="Acidic residues" evidence="7">
    <location>
        <begin position="631"/>
        <end position="641"/>
    </location>
</feature>
<proteinExistence type="predicted"/>
<dbReference type="OMA" id="IPIFEFI"/>
<dbReference type="Proteomes" id="UP000318571">
    <property type="component" value="Chromosome 7"/>
</dbReference>
<evidence type="ECO:0000256" key="2">
    <source>
        <dbReference type="ARBA" id="ARBA00022692"/>
    </source>
</evidence>
<feature type="coiled-coil region" evidence="6">
    <location>
        <begin position="142"/>
        <end position="170"/>
    </location>
</feature>
<protein>
    <submittedName>
        <fullName evidence="8">Uncharacterized protein</fullName>
    </submittedName>
</protein>
<dbReference type="PANTHER" id="PTHR47535">
    <property type="entry name" value="MUSCLE-SPECIFIC PROTEIN 300 KDA, ISOFORM G"/>
    <property type="match status" value="1"/>
</dbReference>
<name>A0A553P3P6_TIGCA</name>
<evidence type="ECO:0000256" key="1">
    <source>
        <dbReference type="ARBA" id="ARBA00004370"/>
    </source>
</evidence>
<dbReference type="GO" id="GO:0005737">
    <property type="term" value="C:cytoplasm"/>
    <property type="evidence" value="ECO:0007669"/>
    <property type="project" value="TreeGrafter"/>
</dbReference>
<keyword evidence="5" id="KW-0472">Membrane</keyword>
<dbReference type="GO" id="GO:0051015">
    <property type="term" value="F:actin filament binding"/>
    <property type="evidence" value="ECO:0007669"/>
    <property type="project" value="TreeGrafter"/>
</dbReference>
<sequence length="653" mass="75888">MTFWQENYSFIKEVYDTRWQKMVEWMDNVEMAIQKVCANKVYTSSEYKREKDNFHSLCKNLERAETRKWLAETLETLMKERAGEERKEEQKKLEMVIERHKTLIPRIQETLVKTECYWKCYSYGDDLIPIFEFIEDLKNRSVKDVQAANQEQTEEHMEKQEKVINSLENKRRMAQDFIAKGEKLMADPNCPKFLEGHLQKLKEGWEDTMEKAQARKKALSDNFNSWESFEQQKVECHKMLDAADKEFASIKKVFDLKTGPADFRRRKALADNCKQAIDNLYTTVFSCNDCIQKMLPLDKKDDMAKQVKALENRMEVLGKTQNKLNMIDDFNRRLFEFDACVTDMENWLTETRGKMDDIIKPSYDSSFSPEDRVTKAMELQEDILEKSEFLKKQENEKENIFPKSDEKVSEDAKFFLDRLTSARKTIDALTEEVKLECTKFSQDIKYWAEFQTGVKEFEPWMKAAEAKKMNGLTKPENLEGACRVLEEAKGFQAECETKLKILDEAAQSAQLMTIHAEADERVSAFKVRWDSVHDTAKDWVARMMTLVECWNKLEGNVDLLNSWVADSTTAEQENCGTIPIEKLEGQLSQLKVIFLEKQKLVDELEAYGVEEKFKNDAIVAAQGNIAKTSESEAEPLEEGLDSVEALPETEAAA</sequence>
<evidence type="ECO:0000313" key="9">
    <source>
        <dbReference type="Proteomes" id="UP000318571"/>
    </source>
</evidence>
<accession>A0A553P3P6</accession>
<evidence type="ECO:0000256" key="7">
    <source>
        <dbReference type="SAM" id="MobiDB-lite"/>
    </source>
</evidence>
<dbReference type="GO" id="GO:0005640">
    <property type="term" value="C:nuclear outer membrane"/>
    <property type="evidence" value="ECO:0007669"/>
    <property type="project" value="TreeGrafter"/>
</dbReference>
<feature type="coiled-coil region" evidence="6">
    <location>
        <begin position="47"/>
        <end position="99"/>
    </location>
</feature>
<evidence type="ECO:0000256" key="5">
    <source>
        <dbReference type="ARBA" id="ARBA00023136"/>
    </source>
</evidence>
<dbReference type="Gene3D" id="1.20.58.60">
    <property type="match status" value="1"/>
</dbReference>
<keyword evidence="9" id="KW-1185">Reference proteome</keyword>
<dbReference type="EMBL" id="VCGU01000008">
    <property type="protein sequence ID" value="TRY72301.1"/>
    <property type="molecule type" value="Genomic_DNA"/>
</dbReference>
<evidence type="ECO:0000313" key="8">
    <source>
        <dbReference type="EMBL" id="TRY72301.1"/>
    </source>
</evidence>
<evidence type="ECO:0000256" key="3">
    <source>
        <dbReference type="ARBA" id="ARBA00022737"/>
    </source>
</evidence>
<dbReference type="AlphaFoldDB" id="A0A553P3P6"/>
<keyword evidence="6" id="KW-0175">Coiled coil</keyword>
<evidence type="ECO:0000256" key="4">
    <source>
        <dbReference type="ARBA" id="ARBA00022989"/>
    </source>
</evidence>
<dbReference type="OrthoDB" id="6362196at2759"/>
<comment type="caution">
    <text evidence="8">The sequence shown here is derived from an EMBL/GenBank/DDBJ whole genome shotgun (WGS) entry which is preliminary data.</text>
</comment>
<reference evidence="8 9" key="1">
    <citation type="journal article" date="2018" name="Nat. Ecol. Evol.">
        <title>Genomic signatures of mitonuclear coevolution across populations of Tigriopus californicus.</title>
        <authorList>
            <person name="Barreto F.S."/>
            <person name="Watson E.T."/>
            <person name="Lima T.G."/>
            <person name="Willett C.S."/>
            <person name="Edmands S."/>
            <person name="Li W."/>
            <person name="Burton R.S."/>
        </authorList>
    </citation>
    <scope>NUCLEOTIDE SEQUENCE [LARGE SCALE GENOMIC DNA]</scope>
    <source>
        <strain evidence="8 9">San Diego</strain>
    </source>
</reference>
<dbReference type="InterPro" id="IPR052403">
    <property type="entry name" value="LINC-complex_assoc"/>
</dbReference>
<keyword evidence="2" id="KW-0812">Transmembrane</keyword>
<dbReference type="PANTHER" id="PTHR47535:SF1">
    <property type="entry name" value="NESPRIN-1"/>
    <property type="match status" value="1"/>
</dbReference>
<feature type="region of interest" description="Disordered" evidence="7">
    <location>
        <begin position="626"/>
        <end position="653"/>
    </location>
</feature>